<dbReference type="InterPro" id="IPR017705">
    <property type="entry name" value="Ribonuclease_Y"/>
</dbReference>
<name>A0A291IR93_9MOLU</name>
<dbReference type="GO" id="GO:0003723">
    <property type="term" value="F:RNA binding"/>
    <property type="evidence" value="ECO:0007669"/>
    <property type="project" value="UniProtKB-UniRule"/>
</dbReference>
<dbReference type="GO" id="GO:0004521">
    <property type="term" value="F:RNA endonuclease activity"/>
    <property type="evidence" value="ECO:0007669"/>
    <property type="project" value="UniProtKB-UniRule"/>
</dbReference>
<evidence type="ECO:0000256" key="2">
    <source>
        <dbReference type="NCBIfam" id="TIGR03319"/>
    </source>
</evidence>
<dbReference type="Proteomes" id="UP000232227">
    <property type="component" value="Chromosome"/>
</dbReference>
<comment type="similarity">
    <text evidence="1">Belongs to the RNase Y family.</text>
</comment>
<dbReference type="PROSITE" id="PS51831">
    <property type="entry name" value="HD"/>
    <property type="match status" value="1"/>
</dbReference>
<keyword evidence="1" id="KW-0812">Transmembrane</keyword>
<keyword evidence="1" id="KW-1003">Cell membrane</keyword>
<dbReference type="PROSITE" id="PS50084">
    <property type="entry name" value="KH_TYPE_1"/>
    <property type="match status" value="1"/>
</dbReference>
<dbReference type="HAMAP" id="MF_00335">
    <property type="entry name" value="RNase_Y"/>
    <property type="match status" value="1"/>
</dbReference>
<comment type="function">
    <text evidence="1">Endoribonuclease that initiates mRNA decay.</text>
</comment>
<feature type="transmembrane region" description="Helical" evidence="1">
    <location>
        <begin position="6"/>
        <end position="29"/>
    </location>
</feature>
<proteinExistence type="inferred from homology"/>
<dbReference type="CDD" id="cd00077">
    <property type="entry name" value="HDc"/>
    <property type="match status" value="1"/>
</dbReference>
<dbReference type="Pfam" id="PF00013">
    <property type="entry name" value="KH_1"/>
    <property type="match status" value="1"/>
</dbReference>
<dbReference type="SUPFAM" id="SSF109604">
    <property type="entry name" value="HD-domain/PDEase-like"/>
    <property type="match status" value="1"/>
</dbReference>
<comment type="subcellular location">
    <subcellularLocation>
        <location evidence="1">Cell membrane</location>
        <topology evidence="1">Single-pass membrane protein</topology>
    </subcellularLocation>
</comment>
<dbReference type="PANTHER" id="PTHR12826:SF15">
    <property type="entry name" value="RIBONUCLEASE Y"/>
    <property type="match status" value="1"/>
</dbReference>
<evidence type="ECO:0000313" key="3">
    <source>
        <dbReference type="EMBL" id="ATG97309.1"/>
    </source>
</evidence>
<dbReference type="Gene3D" id="1.10.3210.10">
    <property type="entry name" value="Hypothetical protein af1432"/>
    <property type="match status" value="1"/>
</dbReference>
<dbReference type="InterPro" id="IPR006675">
    <property type="entry name" value="HDIG_dom"/>
</dbReference>
<dbReference type="InterPro" id="IPR004087">
    <property type="entry name" value="KH_dom"/>
</dbReference>
<keyword evidence="1" id="KW-0540">Nuclease</keyword>
<dbReference type="GO" id="GO:0006402">
    <property type="term" value="P:mRNA catabolic process"/>
    <property type="evidence" value="ECO:0007669"/>
    <property type="project" value="UniProtKB-UniRule"/>
</dbReference>
<dbReference type="Pfam" id="PF12072">
    <property type="entry name" value="RNase_Y_N"/>
    <property type="match status" value="1"/>
</dbReference>
<dbReference type="EC" id="3.1.-.-" evidence="1 2"/>
<evidence type="ECO:0000256" key="1">
    <source>
        <dbReference type="HAMAP-Rule" id="MF_00335"/>
    </source>
</evidence>
<dbReference type="Pfam" id="PF01966">
    <property type="entry name" value="HD"/>
    <property type="match status" value="1"/>
</dbReference>
<keyword evidence="4" id="KW-1185">Reference proteome</keyword>
<dbReference type="PANTHER" id="PTHR12826">
    <property type="entry name" value="RIBONUCLEASE Y"/>
    <property type="match status" value="1"/>
</dbReference>
<reference evidence="3 4" key="1">
    <citation type="submission" date="2017-09" db="EMBL/GenBank/DDBJ databases">
        <title>SPAdes assembly of the Mesoplasma lactucae genome.</title>
        <authorList>
            <person name="Knight T.F."/>
            <person name="Rubinstein R."/>
            <person name="Citino T."/>
        </authorList>
    </citation>
    <scope>NUCLEOTIDE SEQUENCE [LARGE SCALE GENOMIC DNA]</scope>
    <source>
        <strain evidence="3 4">831-C4</strain>
    </source>
</reference>
<keyword evidence="1" id="KW-0694">RNA-binding</keyword>
<organism evidence="3 4">
    <name type="scientific">Mesoplasma lactucae ATCC 49193</name>
    <dbReference type="NCBI Taxonomy" id="81460"/>
    <lineage>
        <taxon>Bacteria</taxon>
        <taxon>Bacillati</taxon>
        <taxon>Mycoplasmatota</taxon>
        <taxon>Mollicutes</taxon>
        <taxon>Entomoplasmatales</taxon>
        <taxon>Entomoplasmataceae</taxon>
        <taxon>Mesoplasma</taxon>
    </lineage>
</organism>
<sequence>MTTKILAIVFGVLLGISLIALIIWTSFYFSKSQKNIREKARKEAKKEKQQIIGSGYKEINQERRKINDEVEQTKIFIAKEMTNLEFEKQQLNSMKATLNNREINVENYENSLKKQEKELNILSEKLENDLANVASISKEEAKEKMFEVVKHNTAKELSAYVRSQELEASKTAKKKAADILLEAMEKFKTDFASERVTTVVKIPDEQMKGRIIGKDGRNIKTFEQYAGVDIVIDDTPDMILVSSFNPIRREIAVKTLEKLISDGRIQPVRIEQELIEQEKLLNDVILETGQKVTEELGIYDMDLQLVKLVGQLKYRTSYTQNVLTHSIEVAQISRTIAEELGLNAHDAVRAGLLHDIGKAVDFEEEGNHVELGVELARKYGENEVVVNAIAAHHEDVPKQTFIASIVAIADSISASRPGARNEQTEDFVKRINEIEEICNQIPGVTRSYALQSGRQVRVIVDPAVVSDYDISQLSQEIADKLKEVSIPGNTTLTIIRERRETTIIK</sequence>
<dbReference type="RefSeq" id="WP_096862597.1">
    <property type="nucleotide sequence ID" value="NZ_CP023668.1"/>
</dbReference>
<dbReference type="GO" id="GO:0016787">
    <property type="term" value="F:hydrolase activity"/>
    <property type="evidence" value="ECO:0007669"/>
    <property type="project" value="UniProtKB-KW"/>
</dbReference>
<dbReference type="KEGG" id="mlac:CP520_00865"/>
<dbReference type="SUPFAM" id="SSF54791">
    <property type="entry name" value="Eukaryotic type KH-domain (KH-domain type I)"/>
    <property type="match status" value="1"/>
</dbReference>
<dbReference type="SMART" id="SM00471">
    <property type="entry name" value="HDc"/>
    <property type="match status" value="1"/>
</dbReference>
<dbReference type="InterPro" id="IPR022711">
    <property type="entry name" value="RNase_Y_N"/>
</dbReference>
<dbReference type="InterPro" id="IPR004088">
    <property type="entry name" value="KH_dom_type_1"/>
</dbReference>
<dbReference type="OrthoDB" id="9803205at2"/>
<dbReference type="InterPro" id="IPR006674">
    <property type="entry name" value="HD_domain"/>
</dbReference>
<dbReference type="SMART" id="SM00322">
    <property type="entry name" value="KH"/>
    <property type="match status" value="1"/>
</dbReference>
<dbReference type="Gene3D" id="3.30.310.210">
    <property type="match status" value="1"/>
</dbReference>
<keyword evidence="1" id="KW-0378">Hydrolase</keyword>
<dbReference type="EMBL" id="CP023668">
    <property type="protein sequence ID" value="ATG97309.1"/>
    <property type="molecule type" value="Genomic_DNA"/>
</dbReference>
<dbReference type="GO" id="GO:0005886">
    <property type="term" value="C:plasma membrane"/>
    <property type="evidence" value="ECO:0007669"/>
    <property type="project" value="UniProtKB-SubCell"/>
</dbReference>
<dbReference type="NCBIfam" id="TIGR03319">
    <property type="entry name" value="RNase_Y"/>
    <property type="match status" value="1"/>
</dbReference>
<keyword evidence="1" id="KW-0255">Endonuclease</keyword>
<dbReference type="CDD" id="cd22431">
    <property type="entry name" value="KH-I_RNaseY"/>
    <property type="match status" value="1"/>
</dbReference>
<gene>
    <name evidence="1 3" type="primary">rny</name>
    <name evidence="3" type="ORF">CP520_00865</name>
</gene>
<dbReference type="InterPro" id="IPR003607">
    <property type="entry name" value="HD/PDEase_dom"/>
</dbReference>
<dbReference type="AlphaFoldDB" id="A0A291IR93"/>
<dbReference type="InterPro" id="IPR036612">
    <property type="entry name" value="KH_dom_type_1_sf"/>
</dbReference>
<protein>
    <recommendedName>
        <fullName evidence="1 2">Ribonuclease Y</fullName>
        <shortName evidence="1">RNase Y</shortName>
        <ecNumber evidence="1 2">3.1.-.-</ecNumber>
    </recommendedName>
</protein>
<accession>A0A291IR93</accession>
<keyword evidence="1" id="KW-1133">Transmembrane helix</keyword>
<keyword evidence="1" id="KW-0472">Membrane</keyword>
<dbReference type="NCBIfam" id="TIGR00277">
    <property type="entry name" value="HDIG"/>
    <property type="match status" value="1"/>
</dbReference>
<evidence type="ECO:0000313" key="4">
    <source>
        <dbReference type="Proteomes" id="UP000232227"/>
    </source>
</evidence>